<reference evidence="4" key="1">
    <citation type="journal article" date="2023" name="Insect Mol. Biol.">
        <title>Genome sequencing provides insights into the evolution of gene families encoding plant cell wall-degrading enzymes in longhorned beetles.</title>
        <authorList>
            <person name="Shin N.R."/>
            <person name="Okamura Y."/>
            <person name="Kirsch R."/>
            <person name="Pauchet Y."/>
        </authorList>
    </citation>
    <scope>NUCLEOTIDE SEQUENCE</scope>
    <source>
        <strain evidence="4">AMC_N1</strain>
    </source>
</reference>
<gene>
    <name evidence="4" type="ORF">NQ318_010589</name>
</gene>
<feature type="domain" description="HTH psq-type" evidence="3">
    <location>
        <begin position="91"/>
        <end position="126"/>
    </location>
</feature>
<dbReference type="GO" id="GO:0003677">
    <property type="term" value="F:DNA binding"/>
    <property type="evidence" value="ECO:0007669"/>
    <property type="project" value="InterPro"/>
</dbReference>
<evidence type="ECO:0000256" key="2">
    <source>
        <dbReference type="SAM" id="MobiDB-lite"/>
    </source>
</evidence>
<comment type="caution">
    <text evidence="4">The sequence shown here is derived from an EMBL/GenBank/DDBJ whole genome shotgun (WGS) entry which is preliminary data.</text>
</comment>
<evidence type="ECO:0000313" key="5">
    <source>
        <dbReference type="Proteomes" id="UP001162162"/>
    </source>
</evidence>
<organism evidence="4 5">
    <name type="scientific">Aromia moschata</name>
    <dbReference type="NCBI Taxonomy" id="1265417"/>
    <lineage>
        <taxon>Eukaryota</taxon>
        <taxon>Metazoa</taxon>
        <taxon>Ecdysozoa</taxon>
        <taxon>Arthropoda</taxon>
        <taxon>Hexapoda</taxon>
        <taxon>Insecta</taxon>
        <taxon>Pterygota</taxon>
        <taxon>Neoptera</taxon>
        <taxon>Endopterygota</taxon>
        <taxon>Coleoptera</taxon>
        <taxon>Polyphaga</taxon>
        <taxon>Cucujiformia</taxon>
        <taxon>Chrysomeloidea</taxon>
        <taxon>Cerambycidae</taxon>
        <taxon>Cerambycinae</taxon>
        <taxon>Callichromatini</taxon>
        <taxon>Aromia</taxon>
    </lineage>
</organism>
<dbReference type="Proteomes" id="UP001162162">
    <property type="component" value="Unassembled WGS sequence"/>
</dbReference>
<feature type="compositionally biased region" description="Basic and acidic residues" evidence="2">
    <location>
        <begin position="10"/>
        <end position="19"/>
    </location>
</feature>
<dbReference type="InterPro" id="IPR009057">
    <property type="entry name" value="Homeodomain-like_sf"/>
</dbReference>
<dbReference type="SUPFAM" id="SSF46689">
    <property type="entry name" value="Homeodomain-like"/>
    <property type="match status" value="1"/>
</dbReference>
<dbReference type="Gene3D" id="1.10.10.60">
    <property type="entry name" value="Homeodomain-like"/>
    <property type="match status" value="1"/>
</dbReference>
<evidence type="ECO:0000313" key="4">
    <source>
        <dbReference type="EMBL" id="KAJ8933221.1"/>
    </source>
</evidence>
<protein>
    <recommendedName>
        <fullName evidence="3">HTH psq-type domain-containing protein</fullName>
    </recommendedName>
</protein>
<sequence length="143" mass="16980">FLTSLPAGRSKLEERENLQHRNVLRQPRNDPEARTEPPCTDKYRLKSITKFPKEDRRYLFEEFWKLGNLQSQRYFMPKYQRKTTKAQWDTETMRQAIKFVENGGSLRQAGKIFNIPESSIRKRKQTYDNGLDVVGPHIGKYQS</sequence>
<dbReference type="GO" id="GO:0005634">
    <property type="term" value="C:nucleus"/>
    <property type="evidence" value="ECO:0007669"/>
    <property type="project" value="UniProtKB-SubCell"/>
</dbReference>
<dbReference type="InterPro" id="IPR007889">
    <property type="entry name" value="HTH_Psq"/>
</dbReference>
<comment type="subcellular location">
    <subcellularLocation>
        <location evidence="1">Nucleus</location>
    </subcellularLocation>
</comment>
<dbReference type="AlphaFoldDB" id="A0AAV8X2S7"/>
<feature type="non-terminal residue" evidence="4">
    <location>
        <position position="1"/>
    </location>
</feature>
<accession>A0AAV8X2S7</accession>
<evidence type="ECO:0000256" key="1">
    <source>
        <dbReference type="ARBA" id="ARBA00004123"/>
    </source>
</evidence>
<name>A0AAV8X2S7_9CUCU</name>
<feature type="compositionally biased region" description="Basic and acidic residues" evidence="2">
    <location>
        <begin position="27"/>
        <end position="40"/>
    </location>
</feature>
<keyword evidence="5" id="KW-1185">Reference proteome</keyword>
<dbReference type="Pfam" id="PF05225">
    <property type="entry name" value="HTH_psq"/>
    <property type="match status" value="1"/>
</dbReference>
<feature type="region of interest" description="Disordered" evidence="2">
    <location>
        <begin position="1"/>
        <end position="40"/>
    </location>
</feature>
<proteinExistence type="predicted"/>
<evidence type="ECO:0000259" key="3">
    <source>
        <dbReference type="Pfam" id="PF05225"/>
    </source>
</evidence>
<dbReference type="EMBL" id="JAPWTK010001267">
    <property type="protein sequence ID" value="KAJ8933221.1"/>
    <property type="molecule type" value="Genomic_DNA"/>
</dbReference>